<dbReference type="GO" id="GO:0004674">
    <property type="term" value="F:protein serine/threonine kinase activity"/>
    <property type="evidence" value="ECO:0007669"/>
    <property type="project" value="UniProtKB-KW"/>
</dbReference>
<keyword evidence="11" id="KW-1185">Reference proteome</keyword>
<reference evidence="10" key="1">
    <citation type="submission" date="2018-11" db="EMBL/GenBank/DDBJ databases">
        <authorList>
            <consortium name="Pathogen Informatics"/>
        </authorList>
    </citation>
    <scope>NUCLEOTIDE SEQUENCE</scope>
</reference>
<dbReference type="InterPro" id="IPR011009">
    <property type="entry name" value="Kinase-like_dom_sf"/>
</dbReference>
<dbReference type="Gene3D" id="1.10.510.10">
    <property type="entry name" value="Transferase(Phosphotransferase) domain 1"/>
    <property type="match status" value="1"/>
</dbReference>
<dbReference type="PANTHER" id="PTHR48012:SF10">
    <property type="entry name" value="FI20177P1"/>
    <property type="match status" value="1"/>
</dbReference>
<dbReference type="PANTHER" id="PTHR48012">
    <property type="entry name" value="STERILE20-LIKE KINASE, ISOFORM B-RELATED"/>
    <property type="match status" value="1"/>
</dbReference>
<evidence type="ECO:0000256" key="4">
    <source>
        <dbReference type="ARBA" id="ARBA00022741"/>
    </source>
</evidence>
<dbReference type="GO" id="GO:0005524">
    <property type="term" value="F:ATP binding"/>
    <property type="evidence" value="ECO:0007669"/>
    <property type="project" value="UniProtKB-KW"/>
</dbReference>
<dbReference type="PROSITE" id="PS50011">
    <property type="entry name" value="PROTEIN_KINASE_DOM"/>
    <property type="match status" value="1"/>
</dbReference>
<feature type="non-terminal residue" evidence="10">
    <location>
        <position position="1"/>
    </location>
</feature>
<proteinExistence type="inferred from homology"/>
<comment type="catalytic activity">
    <reaction evidence="8">
        <text>L-seryl-[protein] + ATP = O-phospho-L-seryl-[protein] + ADP + H(+)</text>
        <dbReference type="Rhea" id="RHEA:17989"/>
        <dbReference type="Rhea" id="RHEA-COMP:9863"/>
        <dbReference type="Rhea" id="RHEA-COMP:11604"/>
        <dbReference type="ChEBI" id="CHEBI:15378"/>
        <dbReference type="ChEBI" id="CHEBI:29999"/>
        <dbReference type="ChEBI" id="CHEBI:30616"/>
        <dbReference type="ChEBI" id="CHEBI:83421"/>
        <dbReference type="ChEBI" id="CHEBI:456216"/>
        <dbReference type="EC" id="2.7.11.1"/>
    </reaction>
</comment>
<accession>A0A3S5CCK1</accession>
<evidence type="ECO:0000256" key="5">
    <source>
        <dbReference type="ARBA" id="ARBA00022777"/>
    </source>
</evidence>
<dbReference type="InterPro" id="IPR050629">
    <property type="entry name" value="STE20/SPS1-PAK"/>
</dbReference>
<dbReference type="InterPro" id="IPR000719">
    <property type="entry name" value="Prot_kinase_dom"/>
</dbReference>
<organism evidence="10 11">
    <name type="scientific">Protopolystoma xenopodis</name>
    <dbReference type="NCBI Taxonomy" id="117903"/>
    <lineage>
        <taxon>Eukaryota</taxon>
        <taxon>Metazoa</taxon>
        <taxon>Spiralia</taxon>
        <taxon>Lophotrochozoa</taxon>
        <taxon>Platyhelminthes</taxon>
        <taxon>Monogenea</taxon>
        <taxon>Polyopisthocotylea</taxon>
        <taxon>Polystomatidea</taxon>
        <taxon>Polystomatidae</taxon>
        <taxon>Protopolystoma</taxon>
    </lineage>
</organism>
<gene>
    <name evidence="10" type="ORF">PXEA_LOCUS3260</name>
</gene>
<evidence type="ECO:0000256" key="7">
    <source>
        <dbReference type="ARBA" id="ARBA00047899"/>
    </source>
</evidence>
<protein>
    <recommendedName>
        <fullName evidence="9">Protein kinase domain-containing protein</fullName>
    </recommendedName>
</protein>
<dbReference type="EMBL" id="CAAALY010007331">
    <property type="protein sequence ID" value="VEL09820.1"/>
    <property type="molecule type" value="Genomic_DNA"/>
</dbReference>
<keyword evidence="5" id="KW-0418">Kinase</keyword>
<evidence type="ECO:0000256" key="8">
    <source>
        <dbReference type="ARBA" id="ARBA00048679"/>
    </source>
</evidence>
<keyword evidence="4" id="KW-0547">Nucleotide-binding</keyword>
<evidence type="ECO:0000256" key="6">
    <source>
        <dbReference type="ARBA" id="ARBA00022840"/>
    </source>
</evidence>
<feature type="domain" description="Protein kinase" evidence="9">
    <location>
        <begin position="1"/>
        <end position="142"/>
    </location>
</feature>
<dbReference type="GO" id="GO:0005737">
    <property type="term" value="C:cytoplasm"/>
    <property type="evidence" value="ECO:0007669"/>
    <property type="project" value="TreeGrafter"/>
</dbReference>
<evidence type="ECO:0000313" key="10">
    <source>
        <dbReference type="EMBL" id="VEL09820.1"/>
    </source>
</evidence>
<dbReference type="Proteomes" id="UP000784294">
    <property type="component" value="Unassembled WGS sequence"/>
</dbReference>
<keyword evidence="2" id="KW-0723">Serine/threonine-protein kinase</keyword>
<dbReference type="OrthoDB" id="8693905at2759"/>
<comment type="catalytic activity">
    <reaction evidence="7">
        <text>L-threonyl-[protein] + ATP = O-phospho-L-threonyl-[protein] + ADP + H(+)</text>
        <dbReference type="Rhea" id="RHEA:46608"/>
        <dbReference type="Rhea" id="RHEA-COMP:11060"/>
        <dbReference type="Rhea" id="RHEA-COMP:11605"/>
        <dbReference type="ChEBI" id="CHEBI:15378"/>
        <dbReference type="ChEBI" id="CHEBI:30013"/>
        <dbReference type="ChEBI" id="CHEBI:30616"/>
        <dbReference type="ChEBI" id="CHEBI:61977"/>
        <dbReference type="ChEBI" id="CHEBI:456216"/>
        <dbReference type="EC" id="2.7.11.1"/>
    </reaction>
</comment>
<evidence type="ECO:0000256" key="2">
    <source>
        <dbReference type="ARBA" id="ARBA00022527"/>
    </source>
</evidence>
<keyword evidence="3" id="KW-0808">Transferase</keyword>
<comment type="similarity">
    <text evidence="1">Belongs to the protein kinase superfamily. STE Ser/Thr protein kinase family. STE20 subfamily.</text>
</comment>
<comment type="caution">
    <text evidence="10">The sequence shown here is derived from an EMBL/GenBank/DDBJ whole genome shotgun (WGS) entry which is preliminary data.</text>
</comment>
<sequence length="142" mass="16016">VITCDDFPSTSGYDTRADVWSLGVTGLELWDGEPPLAGISPMRALARIPQDPTPILAYPCLEQQYKQRRKLTKVKQQGYLSSLADEGQTNEHPRIMIHTEQLICGSRIPDSPGLIPRHLRNKNNLKVHEDGLSLEFYSFLSR</sequence>
<dbReference type="AlphaFoldDB" id="A0A3S5CCK1"/>
<keyword evidence="6" id="KW-0067">ATP-binding</keyword>
<evidence type="ECO:0000313" key="11">
    <source>
        <dbReference type="Proteomes" id="UP000784294"/>
    </source>
</evidence>
<evidence type="ECO:0000259" key="9">
    <source>
        <dbReference type="PROSITE" id="PS50011"/>
    </source>
</evidence>
<name>A0A3S5CCK1_9PLAT</name>
<dbReference type="SUPFAM" id="SSF56112">
    <property type="entry name" value="Protein kinase-like (PK-like)"/>
    <property type="match status" value="1"/>
</dbReference>
<evidence type="ECO:0000256" key="1">
    <source>
        <dbReference type="ARBA" id="ARBA00008874"/>
    </source>
</evidence>
<evidence type="ECO:0000256" key="3">
    <source>
        <dbReference type="ARBA" id="ARBA00022679"/>
    </source>
</evidence>